<dbReference type="AlphaFoldDB" id="A0A8D8ZAL1"/>
<dbReference type="EMBL" id="HBUF01448480">
    <property type="protein sequence ID" value="CAG6743470.1"/>
    <property type="molecule type" value="Transcribed_RNA"/>
</dbReference>
<sequence>MSSKRWISLLSLLLSPFSQFLFLPLQLFQLQLSLFLTHSLCFLLHTRVLMLYALPFSPHLSSLPHTHSLLFLSLPLLYPSPPHSTYYTYTRTYIISFFSPAALLSTQHYIPYIVCHGGWADERSSVVVLRSFSLHHTTNDMNTFSPHSLSHLFLSPSPLSISPLSLP</sequence>
<reference evidence="1" key="1">
    <citation type="submission" date="2021-05" db="EMBL/GenBank/DDBJ databases">
        <authorList>
            <person name="Alioto T."/>
            <person name="Alioto T."/>
            <person name="Gomez Garrido J."/>
        </authorList>
    </citation>
    <scope>NUCLEOTIDE SEQUENCE</scope>
</reference>
<name>A0A8D8ZAL1_9HEMI</name>
<organism evidence="1">
    <name type="scientific">Cacopsylla melanoneura</name>
    <dbReference type="NCBI Taxonomy" id="428564"/>
    <lineage>
        <taxon>Eukaryota</taxon>
        <taxon>Metazoa</taxon>
        <taxon>Ecdysozoa</taxon>
        <taxon>Arthropoda</taxon>
        <taxon>Hexapoda</taxon>
        <taxon>Insecta</taxon>
        <taxon>Pterygota</taxon>
        <taxon>Neoptera</taxon>
        <taxon>Paraneoptera</taxon>
        <taxon>Hemiptera</taxon>
        <taxon>Sternorrhyncha</taxon>
        <taxon>Psylloidea</taxon>
        <taxon>Psyllidae</taxon>
        <taxon>Psyllinae</taxon>
        <taxon>Cacopsylla</taxon>
    </lineage>
</organism>
<evidence type="ECO:0000313" key="1">
    <source>
        <dbReference type="EMBL" id="CAG6743470.1"/>
    </source>
</evidence>
<proteinExistence type="predicted"/>
<accession>A0A8D8ZAL1</accession>
<protein>
    <submittedName>
        <fullName evidence="1">Uncharacterized protein</fullName>
    </submittedName>
</protein>